<evidence type="ECO:0000256" key="1">
    <source>
        <dbReference type="ARBA" id="ARBA00004496"/>
    </source>
</evidence>
<keyword evidence="6 7" id="KW-0720">Serine protease</keyword>
<comment type="function">
    <text evidence="7">Degrades oligopeptides.</text>
</comment>
<dbReference type="PIRSF" id="PIRSF036421">
    <property type="entry name" value="Tricorn_protease"/>
    <property type="match status" value="1"/>
</dbReference>
<dbReference type="InterPro" id="IPR011659">
    <property type="entry name" value="WD40"/>
</dbReference>
<dbReference type="InterPro" id="IPR028204">
    <property type="entry name" value="Tricorn_C1"/>
</dbReference>
<feature type="domain" description="Tail specific protease" evidence="8">
    <location>
        <begin position="832"/>
        <end position="1030"/>
    </location>
</feature>
<keyword evidence="4 7" id="KW-0645">Protease</keyword>
<dbReference type="RefSeq" id="WP_194119573.1">
    <property type="nucleotide sequence ID" value="NZ_JACYGY010000001.1"/>
</dbReference>
<dbReference type="InterPro" id="IPR011042">
    <property type="entry name" value="6-blade_b-propeller_TolB-like"/>
</dbReference>
<dbReference type="SUPFAM" id="SSF82171">
    <property type="entry name" value="DPP6 N-terminal domain-like"/>
    <property type="match status" value="1"/>
</dbReference>
<comment type="subcellular location">
    <subcellularLocation>
        <location evidence="1 7">Cytoplasm</location>
    </subcellularLocation>
</comment>
<dbReference type="EMBL" id="JACYGY010000001">
    <property type="protein sequence ID" value="MBE9461299.1"/>
    <property type="molecule type" value="Genomic_DNA"/>
</dbReference>
<evidence type="ECO:0000256" key="3">
    <source>
        <dbReference type="ARBA" id="ARBA00022490"/>
    </source>
</evidence>
<dbReference type="Pfam" id="PF07676">
    <property type="entry name" value="PD40"/>
    <property type="match status" value="2"/>
</dbReference>
<dbReference type="Proteomes" id="UP000634134">
    <property type="component" value="Unassembled WGS sequence"/>
</dbReference>
<dbReference type="EC" id="3.4.21.-" evidence="7"/>
<keyword evidence="10" id="KW-1185">Reference proteome</keyword>
<protein>
    <recommendedName>
        <fullName evidence="7">Tricorn protease homolog</fullName>
        <ecNumber evidence="7">3.4.21.-</ecNumber>
    </recommendedName>
</protein>
<dbReference type="SUPFAM" id="SSF69304">
    <property type="entry name" value="Tricorn protease N-terminal domain"/>
    <property type="match status" value="2"/>
</dbReference>
<dbReference type="Gene3D" id="3.90.226.10">
    <property type="entry name" value="2-enoyl-CoA Hydratase, Chain A, domain 1"/>
    <property type="match status" value="1"/>
</dbReference>
<dbReference type="InterPro" id="IPR005151">
    <property type="entry name" value="Tail-specific_protease"/>
</dbReference>
<comment type="similarity">
    <text evidence="2 7">Belongs to the peptidase S41B family.</text>
</comment>
<dbReference type="CDD" id="cd07562">
    <property type="entry name" value="Peptidase_S41_TRI"/>
    <property type="match status" value="1"/>
</dbReference>
<proteinExistence type="inferred from homology"/>
<gene>
    <name evidence="9" type="ORF">IEE83_05325</name>
</gene>
<dbReference type="Pfam" id="PF26549">
    <property type="entry name" value="Tricorn_N"/>
    <property type="match status" value="1"/>
</dbReference>
<dbReference type="SMART" id="SM00245">
    <property type="entry name" value="TSPc"/>
    <property type="match status" value="1"/>
</dbReference>
<dbReference type="Gene3D" id="2.120.10.60">
    <property type="entry name" value="Tricorn protease N-terminal domain"/>
    <property type="match status" value="2"/>
</dbReference>
<sequence length="1059" mass="120086">MQSVIGNCQKTSTLLWMQQPSISPDGNWIAFEYKGNIFKVAVTGGQAMPLTATKEYNGYPVWSPDSKSIAFASNRFGNFDIFLTSSNGGNAHRLTFDSSKDIPLEFSQDGTLIYFGTDRHDIYSSVRFPNDPIWMKLYSVPVTGGKNLLINSAGTENAHFNTTKDKLIFQDRKGIEDPFRKHHISPVTRDIWLYDLKKDLYIKLTNFEGEDREPLWGIGSEFYYLSEQKGNQNIFQSSLDNPNRSKQLTTFKKNPIRDLSRSKNGTMVFTQGGDIYTLFKGYKPQKLIIKMANNFNSSQFQDIKIKDGITEMVLSPNGKEIAYVRRGDVFVTSADGKVAKQITHTPYQERMINYAPNGKAIIYAVEKNQSWDIYQSSVLNLDEPYFYAANEIKTLPVIESDRDEFQPAYSPDGKKLAFLEERNTIKILDLKDKKATTVLPEGINFSYSDGDQSFSWSPDSQNLLVKSLEGYSYNYNVVLIRIDGSQNRVNLTQSGFGTEKPKWGLNGRMIYFLSDKDGMRNMATGSQSDVYGIFFNKGTFDEFAGNSYSDTLLNQPTKDSTNLRENLNYDINLENLEFRSARISKYSTNMADAILSRDGRKLYFLARQNEHYDLWMTNLKSHSTSLLAKLNVNNGEISYSPDDDTLFILADGRILNIDCKSGNMTIISKDTTMQIDLVMERNYIFKHIYLTMVKKFFDPRLQGVNWQSYYEYYAGFLPHINNDIDFQILLSEFIGELNSSHTGARLVNQQFDAIDETAALGLLYELTDQNKGLVVKDILIGGPFDRAISSLKKGSIIDQIDSTPLDSLTDWAFLLNKKNEKAVKIGFFDPLTNKHYEEVIKPTSPKYETSTLLYKRWVHTMEQLTDSLSGGDIGYIHIAQMNETNLRNFIDKFTGKFRDKQGVVIDTRYNPGGNIHPELIKVLTDKLGLLPRPQGHKMLNAAQQDGSVKPTCLLVSEGNYSDGFNFAFVYQKLKIGKLIGTPIAGTGTGPYREVQINGTISIGYPTMGLSWLREDSLLENHAIEPDVKVYNDFQQILIGKDQQLEVAIKTLLLDINSKK</sequence>
<dbReference type="Pfam" id="PF14684">
    <property type="entry name" value="Tricorn_C1"/>
    <property type="match status" value="1"/>
</dbReference>
<reference evidence="10" key="1">
    <citation type="submission" date="2023-07" db="EMBL/GenBank/DDBJ databases">
        <title>Dyadobacter sp. nov 'subterranea' isolated from contaminted grondwater.</title>
        <authorList>
            <person name="Szabo I."/>
            <person name="Al-Omari J."/>
            <person name="Szerdahelyi S.G."/>
            <person name="Rado J."/>
        </authorList>
    </citation>
    <scope>NUCLEOTIDE SEQUENCE [LARGE SCALE GENOMIC DNA]</scope>
    <source>
        <strain evidence="10">UP-52</strain>
    </source>
</reference>
<dbReference type="InterPro" id="IPR029045">
    <property type="entry name" value="ClpP/crotonase-like_dom_sf"/>
</dbReference>
<organism evidence="9 10">
    <name type="scientific">Dyadobacter subterraneus</name>
    <dbReference type="NCBI Taxonomy" id="2773304"/>
    <lineage>
        <taxon>Bacteria</taxon>
        <taxon>Pseudomonadati</taxon>
        <taxon>Bacteroidota</taxon>
        <taxon>Cytophagia</taxon>
        <taxon>Cytophagales</taxon>
        <taxon>Spirosomataceae</taxon>
        <taxon>Dyadobacter</taxon>
    </lineage>
</organism>
<evidence type="ECO:0000256" key="4">
    <source>
        <dbReference type="ARBA" id="ARBA00022670"/>
    </source>
</evidence>
<accession>A0ABR9WAN5</accession>
<dbReference type="SUPFAM" id="SSF52096">
    <property type="entry name" value="ClpP/crotonase"/>
    <property type="match status" value="1"/>
</dbReference>
<keyword evidence="3 7" id="KW-0963">Cytoplasm</keyword>
<evidence type="ECO:0000256" key="5">
    <source>
        <dbReference type="ARBA" id="ARBA00022801"/>
    </source>
</evidence>
<evidence type="ECO:0000313" key="10">
    <source>
        <dbReference type="Proteomes" id="UP000634134"/>
    </source>
</evidence>
<dbReference type="PANTHER" id="PTHR43253">
    <property type="entry name" value="TRICORN PROTEASE HOMOLOG 2-RELATED"/>
    <property type="match status" value="1"/>
</dbReference>
<dbReference type="Gene3D" id="2.120.10.30">
    <property type="entry name" value="TolB, C-terminal domain"/>
    <property type="match status" value="2"/>
</dbReference>
<evidence type="ECO:0000256" key="6">
    <source>
        <dbReference type="ARBA" id="ARBA00022825"/>
    </source>
</evidence>
<evidence type="ECO:0000256" key="7">
    <source>
        <dbReference type="PIRNR" id="PIRNR036421"/>
    </source>
</evidence>
<comment type="caution">
    <text evidence="9">The sequence shown here is derived from an EMBL/GenBank/DDBJ whole genome shotgun (WGS) entry which is preliminary data.</text>
</comment>
<dbReference type="InterPro" id="IPR012393">
    <property type="entry name" value="Tricorn_protease"/>
</dbReference>
<dbReference type="PANTHER" id="PTHR43253:SF1">
    <property type="entry name" value="TRICORN PROTEASE HOMOLOG 2-RELATED"/>
    <property type="match status" value="1"/>
</dbReference>
<evidence type="ECO:0000256" key="2">
    <source>
        <dbReference type="ARBA" id="ARBA00008524"/>
    </source>
</evidence>
<name>A0ABR9WAN5_9BACT</name>
<dbReference type="Gene3D" id="3.30.750.44">
    <property type="match status" value="1"/>
</dbReference>
<dbReference type="Pfam" id="PF03572">
    <property type="entry name" value="Peptidase_S41"/>
    <property type="match status" value="1"/>
</dbReference>
<evidence type="ECO:0000259" key="8">
    <source>
        <dbReference type="SMART" id="SM00245"/>
    </source>
</evidence>
<keyword evidence="5 7" id="KW-0378">Hydrolase</keyword>
<evidence type="ECO:0000313" key="9">
    <source>
        <dbReference type="EMBL" id="MBE9461299.1"/>
    </source>
</evidence>